<dbReference type="PANTHER" id="PTHR42736">
    <property type="entry name" value="PROTEIN-GLUTAMINE GAMMA-GLUTAMYLTRANSFERASE"/>
    <property type="match status" value="1"/>
</dbReference>
<organism evidence="4 5">
    <name type="scientific">Halobacterium bonnevillei</name>
    <dbReference type="NCBI Taxonomy" id="2692200"/>
    <lineage>
        <taxon>Archaea</taxon>
        <taxon>Methanobacteriati</taxon>
        <taxon>Methanobacteriota</taxon>
        <taxon>Stenosarchaea group</taxon>
        <taxon>Halobacteria</taxon>
        <taxon>Halobacteriales</taxon>
        <taxon>Halobacteriaceae</taxon>
        <taxon>Halobacterium</taxon>
    </lineage>
</organism>
<name>A0A6B0STU9_9EURY</name>
<evidence type="ECO:0000256" key="1">
    <source>
        <dbReference type="SAM" id="MobiDB-lite"/>
    </source>
</evidence>
<keyword evidence="5" id="KW-1185">Reference proteome</keyword>
<gene>
    <name evidence="4" type="ORF">GRX66_18440</name>
</gene>
<dbReference type="EMBL" id="WUUU01000291">
    <property type="protein sequence ID" value="MXR22462.1"/>
    <property type="molecule type" value="Genomic_DNA"/>
</dbReference>
<feature type="transmembrane region" description="Helical" evidence="2">
    <location>
        <begin position="74"/>
        <end position="92"/>
    </location>
</feature>
<feature type="transmembrane region" description="Helical" evidence="2">
    <location>
        <begin position="150"/>
        <end position="167"/>
    </location>
</feature>
<dbReference type="OrthoDB" id="18481at2157"/>
<feature type="region of interest" description="Disordered" evidence="1">
    <location>
        <begin position="503"/>
        <end position="604"/>
    </location>
</feature>
<keyword evidence="2" id="KW-0472">Membrane</keyword>
<dbReference type="InterPro" id="IPR052901">
    <property type="entry name" value="Bact_TGase-like"/>
</dbReference>
<dbReference type="Gene3D" id="3.10.620.30">
    <property type="match status" value="1"/>
</dbReference>
<sequence>MSTAGVRDAVSVPDNLPGSPQHLAAGVCVAVVVASYLAVLYDVVTVVGDKWLFVAVVAAAVALAGVLRALPGKYAVGLSAALLTSGLAAYLFTVPPAYFDAMTPMRFVMDTVALLTGYSVLRIPEAGTWAVAVAPAPTFLAAYFAFRRQYARATGIAAVALGFFVLTGDSTTTTLVGVLAAAGAIGFGTLADHAAGTRQAQVLAVVLAAMIVGSATVTAVPGGASPLVPASSTTTAGSLVSAGGYVGVGGSLRLEPKVQFVANSDRATYYRAGVYDRYTGDGWVQTGDVGSLENPPPTGEYVDQRITAERTLDVLPSAAVPQRIRGVDADISDGGLLENGPTLYAGDTYEVRSRLPVNDRADLADETGRAPERIRDTYLQLPGSTSERVVDLAESLTSDADSNFEKARAVEQWLEANKAYSLDAPKPDGDLVNEFVLGDIPGYCTYYASAMAVMLRSQDVPARYVTGYTPGQRVSEDKWVVRGLDSHAWVEVYVPDQGWVQFDPTPPVDRSSAEEERISEAREEGVEGVDAAGSENGTWTAPRTQPGEFDDLPDAEVGPEGDENVIDAPRQTSSNGSNIANITAPRLEQADSGGSDGASSPSIPPLQTLAIWAVLLVGAT</sequence>
<feature type="transmembrane region" description="Helical" evidence="2">
    <location>
        <begin position="23"/>
        <end position="44"/>
    </location>
</feature>
<dbReference type="AlphaFoldDB" id="A0A6B0STU9"/>
<dbReference type="RefSeq" id="WP_159527782.1">
    <property type="nucleotide sequence ID" value="NZ_WUUU01000291.1"/>
</dbReference>
<dbReference type="SMART" id="SM00460">
    <property type="entry name" value="TGc"/>
    <property type="match status" value="1"/>
</dbReference>
<evidence type="ECO:0000256" key="2">
    <source>
        <dbReference type="SAM" id="Phobius"/>
    </source>
</evidence>
<evidence type="ECO:0000259" key="3">
    <source>
        <dbReference type="SMART" id="SM00460"/>
    </source>
</evidence>
<feature type="transmembrane region" description="Helical" evidence="2">
    <location>
        <begin position="51"/>
        <end position="68"/>
    </location>
</feature>
<comment type="caution">
    <text evidence="4">The sequence shown here is derived from an EMBL/GenBank/DDBJ whole genome shotgun (WGS) entry which is preliminary data.</text>
</comment>
<feature type="transmembrane region" description="Helical" evidence="2">
    <location>
        <begin position="127"/>
        <end position="145"/>
    </location>
</feature>
<feature type="compositionally biased region" description="Polar residues" evidence="1">
    <location>
        <begin position="570"/>
        <end position="581"/>
    </location>
</feature>
<protein>
    <submittedName>
        <fullName evidence="4">Transglutaminase</fullName>
    </submittedName>
</protein>
<feature type="domain" description="Transglutaminase-like" evidence="3">
    <location>
        <begin position="436"/>
        <end position="506"/>
    </location>
</feature>
<evidence type="ECO:0000313" key="4">
    <source>
        <dbReference type="EMBL" id="MXR22462.1"/>
    </source>
</evidence>
<feature type="non-terminal residue" evidence="4">
    <location>
        <position position="620"/>
    </location>
</feature>
<evidence type="ECO:0000313" key="5">
    <source>
        <dbReference type="Proteomes" id="UP000471521"/>
    </source>
</evidence>
<feature type="transmembrane region" description="Helical" evidence="2">
    <location>
        <begin position="173"/>
        <end position="190"/>
    </location>
</feature>
<dbReference type="SUPFAM" id="SSF54001">
    <property type="entry name" value="Cysteine proteinases"/>
    <property type="match status" value="1"/>
</dbReference>
<feature type="compositionally biased region" description="Basic and acidic residues" evidence="1">
    <location>
        <begin position="511"/>
        <end position="525"/>
    </location>
</feature>
<accession>A0A6B0STU9</accession>
<feature type="transmembrane region" description="Helical" evidence="2">
    <location>
        <begin position="202"/>
        <end position="224"/>
    </location>
</feature>
<keyword evidence="2" id="KW-1133">Transmembrane helix</keyword>
<dbReference type="InterPro" id="IPR038765">
    <property type="entry name" value="Papain-like_cys_pep_sf"/>
</dbReference>
<dbReference type="PANTHER" id="PTHR42736:SF1">
    <property type="entry name" value="PROTEIN-GLUTAMINE GAMMA-GLUTAMYLTRANSFERASE"/>
    <property type="match status" value="1"/>
</dbReference>
<dbReference type="InterPro" id="IPR002931">
    <property type="entry name" value="Transglutaminase-like"/>
</dbReference>
<reference evidence="4 5" key="1">
    <citation type="submission" date="2019-12" db="EMBL/GenBank/DDBJ databases">
        <title>Isolation and characterization of three novel carbon monoxide-oxidizing members of Halobacteria from salione crusts and soils.</title>
        <authorList>
            <person name="Myers M.R."/>
            <person name="King G.M."/>
        </authorList>
    </citation>
    <scope>NUCLEOTIDE SEQUENCE [LARGE SCALE GENOMIC DNA]</scope>
    <source>
        <strain evidence="4 5">PCN9</strain>
    </source>
</reference>
<dbReference type="Pfam" id="PF01841">
    <property type="entry name" value="Transglut_core"/>
    <property type="match status" value="1"/>
</dbReference>
<dbReference type="Proteomes" id="UP000471521">
    <property type="component" value="Unassembled WGS sequence"/>
</dbReference>
<feature type="compositionally biased region" description="Acidic residues" evidence="1">
    <location>
        <begin position="548"/>
        <end position="565"/>
    </location>
</feature>
<proteinExistence type="predicted"/>
<feature type="compositionally biased region" description="Low complexity" evidence="1">
    <location>
        <begin position="590"/>
        <end position="601"/>
    </location>
</feature>
<keyword evidence="2" id="KW-0812">Transmembrane</keyword>